<accession>A0ABZ1DAY3</accession>
<dbReference type="Proteomes" id="UP001329825">
    <property type="component" value="Chromosome 10"/>
</dbReference>
<sequence>MNFPLQLSPGADTDESAHDDSASLMQSLVELTQIMTNAHDILYPSKSRTAVLVRQGEYFLFLDHFRRALDSYKSIWKPKKWSNPTLHELSWMTYQFVRLYISSFGYSAHVKRAQWRAEAEAQAGRDGARQSVQLFPRGSATSPDAIYIYESIGSANEIMAIALRLSQMGSLRFLPSRYLINISYAAVFALKSSYSGAVTGDDMTRIRDLVDHVCAALVLACPDKDHPANKYGQMLRMLSKRLEQLSDASAVPSRFPSPEPLSMTPLPANAYSEPTPLPWTLPTEKLDTQPIPFQFPTFEFSSLPSTSTPMNGNDHVANLGLGLGAASANVRPEVNGNNGVGQEGLFDFETNFDFDLKGFWDDFTLGEGSGFPFR</sequence>
<dbReference type="GeneID" id="87959255"/>
<dbReference type="EMBL" id="CP141890">
    <property type="protein sequence ID" value="WRT70131.1"/>
    <property type="molecule type" value="Genomic_DNA"/>
</dbReference>
<dbReference type="PANTHER" id="PTHR31644">
    <property type="entry name" value="TRANSCRIPTIONAL ACTIVATOR ARO80-RELATED"/>
    <property type="match status" value="1"/>
</dbReference>
<dbReference type="RefSeq" id="XP_062794870.1">
    <property type="nucleotide sequence ID" value="XM_062938819.1"/>
</dbReference>
<protein>
    <submittedName>
        <fullName evidence="1">Uncharacterized protein</fullName>
    </submittedName>
</protein>
<name>A0ABZ1DAY3_9TREE</name>
<proteinExistence type="predicted"/>
<gene>
    <name evidence="1" type="ORF">IL334_007125</name>
</gene>
<evidence type="ECO:0000313" key="1">
    <source>
        <dbReference type="EMBL" id="WRT70131.1"/>
    </source>
</evidence>
<dbReference type="PANTHER" id="PTHR31644:SF1">
    <property type="entry name" value="ZN(II)2CYS6 TRANSCRIPTION FACTOR (EUROFUNG)"/>
    <property type="match status" value="1"/>
</dbReference>
<keyword evidence="2" id="KW-1185">Reference proteome</keyword>
<evidence type="ECO:0000313" key="2">
    <source>
        <dbReference type="Proteomes" id="UP001329825"/>
    </source>
</evidence>
<dbReference type="InterPro" id="IPR052780">
    <property type="entry name" value="AAA_Catabolism_Regulators"/>
</dbReference>
<reference evidence="1 2" key="1">
    <citation type="submission" date="2024-01" db="EMBL/GenBank/DDBJ databases">
        <title>Comparative genomics of Cryptococcus and Kwoniella reveals pathogenesis evolution and contrasting modes of karyotype evolution via chromosome fusion or intercentromeric recombination.</title>
        <authorList>
            <person name="Coelho M.A."/>
            <person name="David-Palma M."/>
            <person name="Shea T."/>
            <person name="Bowers K."/>
            <person name="McGinley-Smith S."/>
            <person name="Mohammad A.W."/>
            <person name="Gnirke A."/>
            <person name="Yurkov A.M."/>
            <person name="Nowrousian M."/>
            <person name="Sun S."/>
            <person name="Cuomo C.A."/>
            <person name="Heitman J."/>
        </authorList>
    </citation>
    <scope>NUCLEOTIDE SEQUENCE [LARGE SCALE GENOMIC DNA]</scope>
    <source>
        <strain evidence="1">CBS 11374</strain>
    </source>
</reference>
<organism evidence="1 2">
    <name type="scientific">Kwoniella shivajii</name>
    <dbReference type="NCBI Taxonomy" id="564305"/>
    <lineage>
        <taxon>Eukaryota</taxon>
        <taxon>Fungi</taxon>
        <taxon>Dikarya</taxon>
        <taxon>Basidiomycota</taxon>
        <taxon>Agaricomycotina</taxon>
        <taxon>Tremellomycetes</taxon>
        <taxon>Tremellales</taxon>
        <taxon>Cryptococcaceae</taxon>
        <taxon>Kwoniella</taxon>
    </lineage>
</organism>